<dbReference type="Gene3D" id="3.40.50.2300">
    <property type="match status" value="1"/>
</dbReference>
<evidence type="ECO:0000256" key="2">
    <source>
        <dbReference type="ARBA" id="ARBA00012438"/>
    </source>
</evidence>
<keyword evidence="3 9" id="KW-0597">Phosphoprotein</keyword>
<dbReference type="AlphaFoldDB" id="A0A4R9FS34"/>
<feature type="domain" description="PAS" evidence="12">
    <location>
        <begin position="287"/>
        <end position="342"/>
    </location>
</feature>
<dbReference type="InterPro" id="IPR001789">
    <property type="entry name" value="Sig_transdc_resp-reg_receiver"/>
</dbReference>
<dbReference type="Pfam" id="PF08447">
    <property type="entry name" value="PAS_3"/>
    <property type="match status" value="1"/>
</dbReference>
<evidence type="ECO:0000259" key="10">
    <source>
        <dbReference type="PROSITE" id="PS50109"/>
    </source>
</evidence>
<evidence type="ECO:0000313" key="15">
    <source>
        <dbReference type="Proteomes" id="UP000297453"/>
    </source>
</evidence>
<dbReference type="SMART" id="SM00086">
    <property type="entry name" value="PAC"/>
    <property type="match status" value="2"/>
</dbReference>
<evidence type="ECO:0000256" key="8">
    <source>
        <dbReference type="ARBA" id="ARBA00023026"/>
    </source>
</evidence>
<evidence type="ECO:0000256" key="4">
    <source>
        <dbReference type="ARBA" id="ARBA00022679"/>
    </source>
</evidence>
<dbReference type="Pfam" id="PF02518">
    <property type="entry name" value="HATPase_c"/>
    <property type="match status" value="1"/>
</dbReference>
<feature type="domain" description="PAS" evidence="12">
    <location>
        <begin position="156"/>
        <end position="229"/>
    </location>
</feature>
<evidence type="ECO:0000256" key="7">
    <source>
        <dbReference type="ARBA" id="ARBA00022840"/>
    </source>
</evidence>
<comment type="caution">
    <text evidence="14">The sequence shown here is derived from an EMBL/GenBank/DDBJ whole genome shotgun (WGS) entry which is preliminary data.</text>
</comment>
<dbReference type="GO" id="GO:0006355">
    <property type="term" value="P:regulation of DNA-templated transcription"/>
    <property type="evidence" value="ECO:0007669"/>
    <property type="project" value="InterPro"/>
</dbReference>
<dbReference type="PROSITE" id="PS50110">
    <property type="entry name" value="RESPONSE_REGULATORY"/>
    <property type="match status" value="1"/>
</dbReference>
<keyword evidence="15" id="KW-1185">Reference proteome</keyword>
<comment type="catalytic activity">
    <reaction evidence="1">
        <text>ATP + protein L-histidine = ADP + protein N-phospho-L-histidine.</text>
        <dbReference type="EC" id="2.7.13.3"/>
    </reaction>
</comment>
<dbReference type="Gene3D" id="3.30.565.10">
    <property type="entry name" value="Histidine kinase-like ATPase, C-terminal domain"/>
    <property type="match status" value="1"/>
</dbReference>
<dbReference type="EC" id="2.7.13.3" evidence="2"/>
<dbReference type="SUPFAM" id="SSF55874">
    <property type="entry name" value="ATPase domain of HSP90 chaperone/DNA topoisomerase II/histidine kinase"/>
    <property type="match status" value="1"/>
</dbReference>
<dbReference type="Pfam" id="PF00989">
    <property type="entry name" value="PAS"/>
    <property type="match status" value="1"/>
</dbReference>
<evidence type="ECO:0000313" key="14">
    <source>
        <dbReference type="EMBL" id="TGK00687.1"/>
    </source>
</evidence>
<keyword evidence="6" id="KW-0418">Kinase</keyword>
<feature type="domain" description="Histidine kinase" evidence="10">
    <location>
        <begin position="423"/>
        <end position="598"/>
    </location>
</feature>
<evidence type="ECO:0000259" key="12">
    <source>
        <dbReference type="PROSITE" id="PS50112"/>
    </source>
</evidence>
<evidence type="ECO:0000259" key="11">
    <source>
        <dbReference type="PROSITE" id="PS50110"/>
    </source>
</evidence>
<dbReference type="FunFam" id="3.30.450.20:FF:000099">
    <property type="entry name" value="Sensory box sensor histidine kinase"/>
    <property type="match status" value="1"/>
</dbReference>
<organism evidence="14 15">
    <name type="scientific">Leptospira semungkisensis</name>
    <dbReference type="NCBI Taxonomy" id="2484985"/>
    <lineage>
        <taxon>Bacteria</taxon>
        <taxon>Pseudomonadati</taxon>
        <taxon>Spirochaetota</taxon>
        <taxon>Spirochaetia</taxon>
        <taxon>Leptospirales</taxon>
        <taxon>Leptospiraceae</taxon>
        <taxon>Leptospira</taxon>
    </lineage>
</organism>
<dbReference type="InterPro" id="IPR003594">
    <property type="entry name" value="HATPase_dom"/>
</dbReference>
<protein>
    <recommendedName>
        <fullName evidence="2">histidine kinase</fullName>
        <ecNumber evidence="2">2.7.13.3</ecNumber>
    </recommendedName>
</protein>
<keyword evidence="7" id="KW-0067">ATP-binding</keyword>
<dbReference type="InterPro" id="IPR035965">
    <property type="entry name" value="PAS-like_dom_sf"/>
</dbReference>
<dbReference type="SMART" id="SM00387">
    <property type="entry name" value="HATPase_c"/>
    <property type="match status" value="1"/>
</dbReference>
<reference evidence="14" key="1">
    <citation type="journal article" date="2019" name="PLoS Negl. Trop. Dis.">
        <title>Revisiting the worldwide diversity of Leptospira species in the environment.</title>
        <authorList>
            <person name="Vincent A.T."/>
            <person name="Schiettekatte O."/>
            <person name="Bourhy P."/>
            <person name="Veyrier F.J."/>
            <person name="Picardeau M."/>
        </authorList>
    </citation>
    <scope>NUCLEOTIDE SEQUENCE [LARGE SCALE GENOMIC DNA]</scope>
    <source>
        <strain evidence="14">SSS9</strain>
    </source>
</reference>
<dbReference type="PANTHER" id="PTHR41523">
    <property type="entry name" value="TWO-COMPONENT SYSTEM SENSOR PROTEIN"/>
    <property type="match status" value="1"/>
</dbReference>
<dbReference type="Pfam" id="PF00072">
    <property type="entry name" value="Response_reg"/>
    <property type="match status" value="1"/>
</dbReference>
<dbReference type="InterPro" id="IPR013655">
    <property type="entry name" value="PAS_fold_3"/>
</dbReference>
<dbReference type="PROSITE" id="PS50112">
    <property type="entry name" value="PAS"/>
    <property type="match status" value="2"/>
</dbReference>
<name>A0A4R9FS34_9LEPT</name>
<dbReference type="SMART" id="SM00091">
    <property type="entry name" value="PAS"/>
    <property type="match status" value="2"/>
</dbReference>
<dbReference type="InterPro" id="IPR001610">
    <property type="entry name" value="PAC"/>
</dbReference>
<dbReference type="SMART" id="SM00448">
    <property type="entry name" value="REC"/>
    <property type="match status" value="1"/>
</dbReference>
<dbReference type="SUPFAM" id="SSF55785">
    <property type="entry name" value="PYP-like sensor domain (PAS domain)"/>
    <property type="match status" value="2"/>
</dbReference>
<dbReference type="InterPro" id="IPR013767">
    <property type="entry name" value="PAS_fold"/>
</dbReference>
<dbReference type="InterPro" id="IPR005467">
    <property type="entry name" value="His_kinase_dom"/>
</dbReference>
<dbReference type="OrthoDB" id="9808408at2"/>
<dbReference type="PROSITE" id="PS50109">
    <property type="entry name" value="HIS_KIN"/>
    <property type="match status" value="1"/>
</dbReference>
<dbReference type="InterPro" id="IPR011006">
    <property type="entry name" value="CheY-like_superfamily"/>
</dbReference>
<accession>A0A4R9FS34</accession>
<keyword evidence="8" id="KW-0843">Virulence</keyword>
<dbReference type="Gene3D" id="3.30.450.20">
    <property type="entry name" value="PAS domain"/>
    <property type="match status" value="2"/>
</dbReference>
<dbReference type="InterPro" id="IPR011495">
    <property type="entry name" value="Sig_transdc_His_kin_sub2_dim/P"/>
</dbReference>
<evidence type="ECO:0000256" key="5">
    <source>
        <dbReference type="ARBA" id="ARBA00022741"/>
    </source>
</evidence>
<evidence type="ECO:0000256" key="6">
    <source>
        <dbReference type="ARBA" id="ARBA00022777"/>
    </source>
</evidence>
<dbReference type="NCBIfam" id="TIGR00229">
    <property type="entry name" value="sensory_box"/>
    <property type="match status" value="2"/>
</dbReference>
<dbReference type="RefSeq" id="WP_135588351.1">
    <property type="nucleotide sequence ID" value="NZ_RQEP01000018.1"/>
</dbReference>
<feature type="domain" description="PAC" evidence="13">
    <location>
        <begin position="234"/>
        <end position="286"/>
    </location>
</feature>
<dbReference type="GO" id="GO:0004673">
    <property type="term" value="F:protein histidine kinase activity"/>
    <property type="evidence" value="ECO:0007669"/>
    <property type="project" value="UniProtKB-EC"/>
</dbReference>
<evidence type="ECO:0000256" key="3">
    <source>
        <dbReference type="ARBA" id="ARBA00022553"/>
    </source>
</evidence>
<dbReference type="GO" id="GO:0000160">
    <property type="term" value="P:phosphorelay signal transduction system"/>
    <property type="evidence" value="ECO:0007669"/>
    <property type="project" value="InterPro"/>
</dbReference>
<dbReference type="PANTHER" id="PTHR41523:SF8">
    <property type="entry name" value="ETHYLENE RESPONSE SENSOR PROTEIN"/>
    <property type="match status" value="1"/>
</dbReference>
<dbReference type="CDD" id="cd00130">
    <property type="entry name" value="PAS"/>
    <property type="match status" value="2"/>
</dbReference>
<dbReference type="InterPro" id="IPR036890">
    <property type="entry name" value="HATPase_C_sf"/>
</dbReference>
<dbReference type="EMBL" id="RQEP01000018">
    <property type="protein sequence ID" value="TGK00687.1"/>
    <property type="molecule type" value="Genomic_DNA"/>
</dbReference>
<feature type="domain" description="Response regulatory" evidence="11">
    <location>
        <begin position="22"/>
        <end position="137"/>
    </location>
</feature>
<dbReference type="SUPFAM" id="SSF52172">
    <property type="entry name" value="CheY-like"/>
    <property type="match status" value="1"/>
</dbReference>
<proteinExistence type="predicted"/>
<dbReference type="Proteomes" id="UP000297453">
    <property type="component" value="Unassembled WGS sequence"/>
</dbReference>
<evidence type="ECO:0000256" key="9">
    <source>
        <dbReference type="PROSITE-ProRule" id="PRU00169"/>
    </source>
</evidence>
<gene>
    <name evidence="14" type="ORF">EHO59_12135</name>
</gene>
<dbReference type="GO" id="GO:0005524">
    <property type="term" value="F:ATP binding"/>
    <property type="evidence" value="ECO:0007669"/>
    <property type="project" value="UniProtKB-KW"/>
</dbReference>
<dbReference type="InterPro" id="IPR000700">
    <property type="entry name" value="PAS-assoc_C"/>
</dbReference>
<keyword evidence="4" id="KW-0808">Transferase</keyword>
<dbReference type="InterPro" id="IPR000014">
    <property type="entry name" value="PAS"/>
</dbReference>
<evidence type="ECO:0000259" key="13">
    <source>
        <dbReference type="PROSITE" id="PS50113"/>
    </source>
</evidence>
<feature type="domain" description="PAC" evidence="13">
    <location>
        <begin position="360"/>
        <end position="412"/>
    </location>
</feature>
<dbReference type="Pfam" id="PF07568">
    <property type="entry name" value="HisKA_2"/>
    <property type="match status" value="1"/>
</dbReference>
<feature type="modified residue" description="4-aspartylphosphate" evidence="9">
    <location>
        <position position="72"/>
    </location>
</feature>
<sequence>MIQTVAEIFKQNFLPQAERKKTILLVEDEAIIAFSETQRLEKNGYKVIPAYSADEAIRFATNDYTIDLILMDIDLREEEDGADAALKILKLRDIPIVFLSSHTEPEVVAKTEKITSYGYVVKNSGETVLLASIKMAFKLYESHLRLKRSEESLKENQELLEATLRSIGDGVISTDELGNITDMNYVAEVLTGWRVEDAIREPIEKVFRIVNARTRRRIRNPIDHVIPKGKIMGLENEVLLVSKNGLEYRISETSAPIRSERGYIIGSVLVFRDITKEYDLLENLKESESRFRNLANVAPVMIWIAGTDKKFSWFNQTWLDFTGKTMEDELGFGWADGIHPDDIVNCYNTYSTHFEERKSFSMSYRLRNKQGEWRWIQDNGIPITDASGIFKGYIGSSVDITEAKIAMESLSKDLEEREYLFQELQHRAKNSLNMISSIIEIEADSSSDESVKNSLANIVNRIQSVGNLYDILYTSNGSHIVRLDKYIHRITRTLLEAFHKDENRISLQQDLEPLEMDAKTAIPFGLVVNELLTNTLKYAFPGNREGTVRILLKKEGTVVNLEVSDNGVPFPKDFDMESSEGLGLKLVKLLVTQMKGNLDWKFSGEKKAQIRLCTGK</sequence>
<evidence type="ECO:0000256" key="1">
    <source>
        <dbReference type="ARBA" id="ARBA00000085"/>
    </source>
</evidence>
<keyword evidence="5" id="KW-0547">Nucleotide-binding</keyword>
<dbReference type="PROSITE" id="PS50113">
    <property type="entry name" value="PAC"/>
    <property type="match status" value="2"/>
</dbReference>